<protein>
    <recommendedName>
        <fullName evidence="5">TonB C-terminal domain-containing protein</fullName>
    </recommendedName>
</protein>
<proteinExistence type="predicted"/>
<keyword evidence="4" id="KW-1185">Reference proteome</keyword>
<evidence type="ECO:0008006" key="5">
    <source>
        <dbReference type="Google" id="ProtNLM"/>
    </source>
</evidence>
<evidence type="ECO:0000256" key="2">
    <source>
        <dbReference type="SAM" id="Phobius"/>
    </source>
</evidence>
<name>A0A2T5MEL2_9GAMM</name>
<feature type="region of interest" description="Disordered" evidence="1">
    <location>
        <begin position="166"/>
        <end position="225"/>
    </location>
</feature>
<feature type="transmembrane region" description="Helical" evidence="2">
    <location>
        <begin position="23"/>
        <end position="41"/>
    </location>
</feature>
<evidence type="ECO:0000313" key="4">
    <source>
        <dbReference type="Proteomes" id="UP000244248"/>
    </source>
</evidence>
<dbReference type="InterPro" id="IPR049806">
    <property type="entry name" value="MasK-like_C"/>
</dbReference>
<evidence type="ECO:0000313" key="3">
    <source>
        <dbReference type="EMBL" id="PTU31002.1"/>
    </source>
</evidence>
<dbReference type="Proteomes" id="UP000244248">
    <property type="component" value="Unassembled WGS sequence"/>
</dbReference>
<dbReference type="RefSeq" id="WP_107940585.1">
    <property type="nucleotide sequence ID" value="NZ_QANS01000004.1"/>
</dbReference>
<organism evidence="3 4">
    <name type="scientific">Stenotrophobium rhamnosiphilum</name>
    <dbReference type="NCBI Taxonomy" id="2029166"/>
    <lineage>
        <taxon>Bacteria</taxon>
        <taxon>Pseudomonadati</taxon>
        <taxon>Pseudomonadota</taxon>
        <taxon>Gammaproteobacteria</taxon>
        <taxon>Nevskiales</taxon>
        <taxon>Nevskiaceae</taxon>
        <taxon>Stenotrophobium</taxon>
    </lineage>
</organism>
<dbReference type="OrthoDB" id="7057177at2"/>
<reference evidence="3 4" key="1">
    <citation type="submission" date="2018-04" db="EMBL/GenBank/DDBJ databases">
        <title>Novel species isolated from glacier.</title>
        <authorList>
            <person name="Liu Q."/>
            <person name="Xin Y.-H."/>
        </authorList>
    </citation>
    <scope>NUCLEOTIDE SEQUENCE [LARGE SCALE GENOMIC DNA]</scope>
    <source>
        <strain evidence="3 4">GT1R17</strain>
    </source>
</reference>
<evidence type="ECO:0000256" key="1">
    <source>
        <dbReference type="SAM" id="MobiDB-lite"/>
    </source>
</evidence>
<keyword evidence="2" id="KW-0812">Transmembrane</keyword>
<accession>A0A2T5MEL2</accession>
<comment type="caution">
    <text evidence="3">The sequence shown here is derived from an EMBL/GenBank/DDBJ whole genome shotgun (WGS) entry which is preliminary data.</text>
</comment>
<dbReference type="NCBIfam" id="NF033768">
    <property type="entry name" value="myxo_SS_tail"/>
    <property type="match status" value="1"/>
</dbReference>
<keyword evidence="2" id="KW-1133">Transmembrane helix</keyword>
<dbReference type="AlphaFoldDB" id="A0A2T5MEL2"/>
<keyword evidence="2" id="KW-0472">Membrane</keyword>
<dbReference type="EMBL" id="QANS01000004">
    <property type="protein sequence ID" value="PTU31002.1"/>
    <property type="molecule type" value="Genomic_DNA"/>
</dbReference>
<sequence>MTAGFVLNDWGFIERAESRYKRIFRALIVLYIVLGIIIPFIKLIGQEEGGGEEGKTRYAQMVQPQKEAPIAEKEEEPAPQPEPTKEVQPPKQKQEKQVEQKPVITQQQQIQTARQVAQRSGLLAMADQLSDLRDRNMTQLDSTRALSSQSGGGEVTAGDSAAFAANAGSSSSGITTNTPGSGQRYPSGTKLDSRKTTTVQSPVGFGRDTAKPGQSGNSAIPGRTDEEINAVFDRAKGAFTAIYTRAARDNAGIPSAGVIVVSFVIQPDGSVTNCKLVSSTLGDAELANKVVQRASLLNFGQKAVPAFSVPHYPIRIQAS</sequence>
<gene>
    <name evidence="3" type="ORF">CJD38_11910</name>
</gene>
<feature type="region of interest" description="Disordered" evidence="1">
    <location>
        <begin position="65"/>
        <end position="106"/>
    </location>
</feature>
<feature type="compositionally biased region" description="Low complexity" evidence="1">
    <location>
        <begin position="166"/>
        <end position="182"/>
    </location>
</feature>